<feature type="compositionally biased region" description="Low complexity" evidence="1">
    <location>
        <begin position="308"/>
        <end position="320"/>
    </location>
</feature>
<dbReference type="InParanoid" id="A0A4S2MNK7"/>
<gene>
    <name evidence="2" type="ORF">EX30DRAFT_397576</name>
</gene>
<dbReference type="EMBL" id="ML220138">
    <property type="protein sequence ID" value="TGZ78746.1"/>
    <property type="molecule type" value="Genomic_DNA"/>
</dbReference>
<dbReference type="AlphaFoldDB" id="A0A4S2MNK7"/>
<sequence length="533" mass="59328">MVSTHSTDSYDHIIDPQGDFILHCGQRFRVSSKALSLASPFFARLLAEPTKPVTINGSHEAIAILLNIFHFKTDFVPGQEVSIDLLNELAMVAKEWECVRALGPWPRVWMIGFTLSQWEAAKPNDWEKWALIGKVFNQEDMLRVVLNDVLEMLWDKMSDAEVMIFERLAGSQYKMMTEELNSRRCGGVDNFKANLQDFIHKIYTKSPGILCAENHPGCGALMMISLLQKFYAAGLLSRNLDHIEIPLSAIPEIISANHVRVLDDHPRCLESIEYKLRRLLNVYSYAGTPSELVQEMPSINSKINGSNTEESPPISPSSTPVNTKPNHSKLNEISTNILEKSSSPSMEREALKINTKIHSAENRIPAVLAPTSSSSLTVAETTRRRDLARKLYPNLDPASMREVIINWSPANEADAQAILGGTKPKSQVPTNPPPSPVTSKVPPASPRISSAAAMSDSIHGPVDWSPMERKELMVALAEDPNTKTAIKALRKRFGNKVPADRVVYALYKCTWDLESAAAYCEQMLEEHGRAYEG</sequence>
<feature type="region of interest" description="Disordered" evidence="1">
    <location>
        <begin position="421"/>
        <end position="445"/>
    </location>
</feature>
<name>A0A4S2MNK7_9PEZI</name>
<evidence type="ECO:0000313" key="2">
    <source>
        <dbReference type="EMBL" id="TGZ78746.1"/>
    </source>
</evidence>
<evidence type="ECO:0008006" key="4">
    <source>
        <dbReference type="Google" id="ProtNLM"/>
    </source>
</evidence>
<reference evidence="2 3" key="1">
    <citation type="submission" date="2019-04" db="EMBL/GenBank/DDBJ databases">
        <title>Comparative genomics and transcriptomics to analyze fruiting body development in filamentous ascomycetes.</title>
        <authorList>
            <consortium name="DOE Joint Genome Institute"/>
            <person name="Lutkenhaus R."/>
            <person name="Traeger S."/>
            <person name="Breuer J."/>
            <person name="Kuo A."/>
            <person name="Lipzen A."/>
            <person name="Pangilinan J."/>
            <person name="Dilworth D."/>
            <person name="Sandor L."/>
            <person name="Poggeler S."/>
            <person name="Barry K."/>
            <person name="Grigoriev I.V."/>
            <person name="Nowrousian M."/>
        </authorList>
    </citation>
    <scope>NUCLEOTIDE SEQUENCE [LARGE SCALE GENOMIC DNA]</scope>
    <source>
        <strain evidence="2 3">CBS 389.68</strain>
    </source>
</reference>
<keyword evidence="3" id="KW-1185">Reference proteome</keyword>
<organism evidence="2 3">
    <name type="scientific">Ascodesmis nigricans</name>
    <dbReference type="NCBI Taxonomy" id="341454"/>
    <lineage>
        <taxon>Eukaryota</taxon>
        <taxon>Fungi</taxon>
        <taxon>Dikarya</taxon>
        <taxon>Ascomycota</taxon>
        <taxon>Pezizomycotina</taxon>
        <taxon>Pezizomycetes</taxon>
        <taxon>Pezizales</taxon>
        <taxon>Ascodesmidaceae</taxon>
        <taxon>Ascodesmis</taxon>
    </lineage>
</organism>
<dbReference type="Proteomes" id="UP000298138">
    <property type="component" value="Unassembled WGS sequence"/>
</dbReference>
<evidence type="ECO:0000256" key="1">
    <source>
        <dbReference type="SAM" id="MobiDB-lite"/>
    </source>
</evidence>
<protein>
    <recommendedName>
        <fullName evidence="4">BTB domain-containing protein</fullName>
    </recommendedName>
</protein>
<dbReference type="OrthoDB" id="5275938at2759"/>
<evidence type="ECO:0000313" key="3">
    <source>
        <dbReference type="Proteomes" id="UP000298138"/>
    </source>
</evidence>
<accession>A0A4S2MNK7</accession>
<proteinExistence type="predicted"/>
<feature type="region of interest" description="Disordered" evidence="1">
    <location>
        <begin position="301"/>
        <end position="330"/>
    </location>
</feature>